<dbReference type="PATRIC" id="fig|1008153.3.peg.2745"/>
<dbReference type="Gene3D" id="1.20.1290.10">
    <property type="entry name" value="AhpD-like"/>
    <property type="match status" value="1"/>
</dbReference>
<proteinExistence type="predicted"/>
<comment type="caution">
    <text evidence="2">The sequence shown here is derived from an EMBL/GenBank/DDBJ whole genome shotgun (WGS) entry which is preliminary data.</text>
</comment>
<dbReference type="RefSeq" id="WP_066383384.1">
    <property type="nucleotide sequence ID" value="NZ_LTAZ01000007.1"/>
</dbReference>
<dbReference type="SUPFAM" id="SSF69118">
    <property type="entry name" value="AhpD-like"/>
    <property type="match status" value="1"/>
</dbReference>
<organism evidence="2 3">
    <name type="scientific">Halalkalicoccus paucihalophilus</name>
    <dbReference type="NCBI Taxonomy" id="1008153"/>
    <lineage>
        <taxon>Archaea</taxon>
        <taxon>Methanobacteriati</taxon>
        <taxon>Methanobacteriota</taxon>
        <taxon>Stenosarchaea group</taxon>
        <taxon>Halobacteria</taxon>
        <taxon>Halobacteriales</taxon>
        <taxon>Halococcaceae</taxon>
        <taxon>Halalkalicoccus</taxon>
    </lineage>
</organism>
<dbReference type="OrthoDB" id="111898at2157"/>
<reference evidence="2 3" key="1">
    <citation type="submission" date="2016-02" db="EMBL/GenBank/DDBJ databases">
        <title>Genome sequence of Halalkalicoccus paucihalophilus DSM 24557.</title>
        <authorList>
            <person name="Poehlein A."/>
            <person name="Daniel R."/>
        </authorList>
    </citation>
    <scope>NUCLEOTIDE SEQUENCE [LARGE SCALE GENOMIC DNA]</scope>
    <source>
        <strain evidence="2 3">DSM 24557</strain>
    </source>
</reference>
<dbReference type="EMBL" id="LTAZ01000007">
    <property type="protein sequence ID" value="KYH25107.1"/>
    <property type="molecule type" value="Genomic_DNA"/>
</dbReference>
<dbReference type="PANTHER" id="PTHR33930:SF2">
    <property type="entry name" value="BLR3452 PROTEIN"/>
    <property type="match status" value="1"/>
</dbReference>
<protein>
    <submittedName>
        <fullName evidence="2">Carboxymuconolactone decarboxylase family protein</fullName>
    </submittedName>
</protein>
<keyword evidence="3" id="KW-1185">Reference proteome</keyword>
<dbReference type="PANTHER" id="PTHR33930">
    <property type="entry name" value="ALKYL HYDROPEROXIDE REDUCTASE AHPD"/>
    <property type="match status" value="1"/>
</dbReference>
<evidence type="ECO:0000259" key="1">
    <source>
        <dbReference type="Pfam" id="PF02627"/>
    </source>
</evidence>
<dbReference type="InterPro" id="IPR029032">
    <property type="entry name" value="AhpD-like"/>
</dbReference>
<dbReference type="AlphaFoldDB" id="A0A151ACN2"/>
<sequence>MVSNHARNEIEDHLGHVPSWIDSLAEPASDHSWGLVRDLEFGETELTAREKALIGVGVAAAIKCPYCTDFHKAEARMEDVTDEELAEAVNLASNTQYFSTVLHGSEVDIEEFTAETAEIVEYIENQRAAPAGAD</sequence>
<dbReference type="InterPro" id="IPR003779">
    <property type="entry name" value="CMD-like"/>
</dbReference>
<dbReference type="GO" id="GO:0051920">
    <property type="term" value="F:peroxiredoxin activity"/>
    <property type="evidence" value="ECO:0007669"/>
    <property type="project" value="InterPro"/>
</dbReference>
<accession>A0A151ACN2</accession>
<dbReference type="Pfam" id="PF02627">
    <property type="entry name" value="CMD"/>
    <property type="match status" value="1"/>
</dbReference>
<evidence type="ECO:0000313" key="2">
    <source>
        <dbReference type="EMBL" id="KYH25107.1"/>
    </source>
</evidence>
<evidence type="ECO:0000313" key="3">
    <source>
        <dbReference type="Proteomes" id="UP000075321"/>
    </source>
</evidence>
<gene>
    <name evidence="2" type="ORF">HAPAU_26900</name>
</gene>
<name>A0A151ACN2_9EURY</name>
<dbReference type="Proteomes" id="UP000075321">
    <property type="component" value="Unassembled WGS sequence"/>
</dbReference>
<dbReference type="InterPro" id="IPR004675">
    <property type="entry name" value="AhpD_core"/>
</dbReference>
<feature type="domain" description="Carboxymuconolactone decarboxylase-like" evidence="1">
    <location>
        <begin position="33"/>
        <end position="103"/>
    </location>
</feature>
<dbReference type="NCBIfam" id="TIGR00778">
    <property type="entry name" value="ahpD_dom"/>
    <property type="match status" value="1"/>
</dbReference>